<sequence length="331" mass="36493">MGVDKTLIAQDGQNPLSLNTDCKMKTIINTFLISVCAFGGATFAANPERYFESEILLWDLSPGSNLVTTVNDGTGASELEVDDANPDAAILPRLTIGWTQDRDSIELSYWGLGDWNDSHTVTGNNDLSLDGAVALATLDFFDADRMTIRNDAEIHNVEANLWQAHGPMELLFGFRYIRFDETFNINSMDLDSGTSDYRIDTVNDVFAVQTGARAETSFHSWTLRGVSKLGFGISDQRQDTFLGDFNNTAVLRDSRTKDAEFSLIAELGVKAERRINSLFSFTMGYDLLWIDNIARAADQLDFTDVATSGTELHTHGRGFLHGGSCGLVANW</sequence>
<dbReference type="InterPro" id="IPR011446">
    <property type="entry name" value="BBP7"/>
</dbReference>
<organism evidence="1 2">
    <name type="scientific">Neorhodopirellula lusitana</name>
    <dbReference type="NCBI Taxonomy" id="445327"/>
    <lineage>
        <taxon>Bacteria</taxon>
        <taxon>Pseudomonadati</taxon>
        <taxon>Planctomycetota</taxon>
        <taxon>Planctomycetia</taxon>
        <taxon>Pirellulales</taxon>
        <taxon>Pirellulaceae</taxon>
        <taxon>Neorhodopirellula</taxon>
    </lineage>
</organism>
<evidence type="ECO:0000313" key="1">
    <source>
        <dbReference type="EMBL" id="SMP51659.1"/>
    </source>
</evidence>
<dbReference type="Proteomes" id="UP001158067">
    <property type="component" value="Unassembled WGS sequence"/>
</dbReference>
<name>A0ABY1PX13_9BACT</name>
<comment type="caution">
    <text evidence="1">The sequence shown here is derived from an EMBL/GenBank/DDBJ whole genome shotgun (WGS) entry which is preliminary data.</text>
</comment>
<evidence type="ECO:0000313" key="2">
    <source>
        <dbReference type="Proteomes" id="UP001158067"/>
    </source>
</evidence>
<gene>
    <name evidence="1" type="ORF">SAMN06265222_103315</name>
</gene>
<dbReference type="EMBL" id="FXUG01000003">
    <property type="protein sequence ID" value="SMP51659.1"/>
    <property type="molecule type" value="Genomic_DNA"/>
</dbReference>
<reference evidence="1 2" key="1">
    <citation type="submission" date="2017-05" db="EMBL/GenBank/DDBJ databases">
        <authorList>
            <person name="Varghese N."/>
            <person name="Submissions S."/>
        </authorList>
    </citation>
    <scope>NUCLEOTIDE SEQUENCE [LARGE SCALE GENOMIC DNA]</scope>
    <source>
        <strain evidence="1 2">DSM 25457</strain>
    </source>
</reference>
<dbReference type="Pfam" id="PF07585">
    <property type="entry name" value="BBP7"/>
    <property type="match status" value="1"/>
</dbReference>
<protein>
    <submittedName>
        <fullName evidence="1">Beta barrel porin-7 (BBP7)</fullName>
    </submittedName>
</protein>
<proteinExistence type="predicted"/>
<keyword evidence="2" id="KW-1185">Reference proteome</keyword>
<accession>A0ABY1PX13</accession>